<dbReference type="InterPro" id="IPR035900">
    <property type="entry name" value="Colicin_E_sf"/>
</dbReference>
<organism evidence="1 2">
    <name type="scientific">Paenibacillus hunanensis</name>
    <dbReference type="NCBI Taxonomy" id="539262"/>
    <lineage>
        <taxon>Bacteria</taxon>
        <taxon>Bacillati</taxon>
        <taxon>Bacillota</taxon>
        <taxon>Bacilli</taxon>
        <taxon>Bacillales</taxon>
        <taxon>Paenibacillaceae</taxon>
        <taxon>Paenibacillus</taxon>
    </lineage>
</organism>
<dbReference type="Proteomes" id="UP001185028">
    <property type="component" value="Unassembled WGS sequence"/>
</dbReference>
<reference evidence="1 2" key="1">
    <citation type="submission" date="2023-07" db="EMBL/GenBank/DDBJ databases">
        <title>Genomic Encyclopedia of Type Strains, Phase IV (KMG-IV): sequencing the most valuable type-strain genomes for metagenomic binning, comparative biology and taxonomic classification.</title>
        <authorList>
            <person name="Goeker M."/>
        </authorList>
    </citation>
    <scope>NUCLEOTIDE SEQUENCE [LARGE SCALE GENOMIC DNA]</scope>
    <source>
        <strain evidence="1 2">DSM 22170</strain>
    </source>
</reference>
<dbReference type="SUPFAM" id="SSF47345">
    <property type="entry name" value="Colicin E immunity proteins"/>
    <property type="match status" value="1"/>
</dbReference>
<proteinExistence type="predicted"/>
<keyword evidence="2" id="KW-1185">Reference proteome</keyword>
<comment type="caution">
    <text evidence="1">The sequence shown here is derived from an EMBL/GenBank/DDBJ whole genome shotgun (WGS) entry which is preliminary data.</text>
</comment>
<evidence type="ECO:0000313" key="1">
    <source>
        <dbReference type="EMBL" id="MDR6246332.1"/>
    </source>
</evidence>
<sequence length="74" mass="8525">MQPSLSRAELIQLVQRIQYGEGSEQQQDEWLELLTCQVPHPEVSNLIFWNEEDWTAEQIVDAALAYRPIILGGE</sequence>
<dbReference type="Gene3D" id="1.10.1200.20">
    <property type="entry name" value="Colicin E immunity protein"/>
    <property type="match status" value="1"/>
</dbReference>
<dbReference type="EMBL" id="JAVDQH010000026">
    <property type="protein sequence ID" value="MDR6246332.1"/>
    <property type="molecule type" value="Genomic_DNA"/>
</dbReference>
<dbReference type="RefSeq" id="WP_188778212.1">
    <property type="nucleotide sequence ID" value="NZ_BMMB01000015.1"/>
</dbReference>
<protein>
    <recommendedName>
        <fullName evidence="3">E9imm peptide</fullName>
    </recommendedName>
</protein>
<name>A0ABU1J489_9BACL</name>
<evidence type="ECO:0000313" key="2">
    <source>
        <dbReference type="Proteomes" id="UP001185028"/>
    </source>
</evidence>
<accession>A0ABU1J489</accession>
<gene>
    <name evidence="1" type="ORF">JOC58_004263</name>
</gene>
<evidence type="ECO:0008006" key="3">
    <source>
        <dbReference type="Google" id="ProtNLM"/>
    </source>
</evidence>